<feature type="compositionally biased region" description="Polar residues" evidence="1">
    <location>
        <begin position="143"/>
        <end position="167"/>
    </location>
</feature>
<protein>
    <submittedName>
        <fullName evidence="2">Uncharacterized protein</fullName>
    </submittedName>
</protein>
<sequence>MHGEYYDCGLLIFWLWDSSSKSLSFMFLVRFQANHSNSNSDSILNLTNFCLHQSAPTIHPASLLHYPHLDDLLTINPSKLNLKDLQQSPKHLHQYLDSNISPLSTYQTSQSTFHPPLESNNHFITCSKKSNSSNSVPSNSQKLFQTDSQITQSPFQNLSGSLASASR</sequence>
<accession>A0A9Q3BUQ6</accession>
<comment type="caution">
    <text evidence="2">The sequence shown here is derived from an EMBL/GenBank/DDBJ whole genome shotgun (WGS) entry which is preliminary data.</text>
</comment>
<feature type="compositionally biased region" description="Low complexity" evidence="1">
    <location>
        <begin position="128"/>
        <end position="142"/>
    </location>
</feature>
<evidence type="ECO:0000313" key="3">
    <source>
        <dbReference type="Proteomes" id="UP000765509"/>
    </source>
</evidence>
<keyword evidence="3" id="KW-1185">Reference proteome</keyword>
<name>A0A9Q3BUQ6_9BASI</name>
<organism evidence="2 3">
    <name type="scientific">Austropuccinia psidii MF-1</name>
    <dbReference type="NCBI Taxonomy" id="1389203"/>
    <lineage>
        <taxon>Eukaryota</taxon>
        <taxon>Fungi</taxon>
        <taxon>Dikarya</taxon>
        <taxon>Basidiomycota</taxon>
        <taxon>Pucciniomycotina</taxon>
        <taxon>Pucciniomycetes</taxon>
        <taxon>Pucciniales</taxon>
        <taxon>Sphaerophragmiaceae</taxon>
        <taxon>Austropuccinia</taxon>
    </lineage>
</organism>
<evidence type="ECO:0000313" key="2">
    <source>
        <dbReference type="EMBL" id="MBW0472769.1"/>
    </source>
</evidence>
<reference evidence="2" key="1">
    <citation type="submission" date="2021-03" db="EMBL/GenBank/DDBJ databases">
        <title>Draft genome sequence of rust myrtle Austropuccinia psidii MF-1, a brazilian biotype.</title>
        <authorList>
            <person name="Quecine M.C."/>
            <person name="Pachon D.M.R."/>
            <person name="Bonatelli M.L."/>
            <person name="Correr F.H."/>
            <person name="Franceschini L.M."/>
            <person name="Leite T.F."/>
            <person name="Margarido G.R.A."/>
            <person name="Almeida C.A."/>
            <person name="Ferrarezi J.A."/>
            <person name="Labate C.A."/>
        </authorList>
    </citation>
    <scope>NUCLEOTIDE SEQUENCE</scope>
    <source>
        <strain evidence="2">MF-1</strain>
    </source>
</reference>
<dbReference type="AlphaFoldDB" id="A0A9Q3BUQ6"/>
<feature type="region of interest" description="Disordered" evidence="1">
    <location>
        <begin position="128"/>
        <end position="167"/>
    </location>
</feature>
<gene>
    <name evidence="2" type="ORF">O181_012484</name>
</gene>
<evidence type="ECO:0000256" key="1">
    <source>
        <dbReference type="SAM" id="MobiDB-lite"/>
    </source>
</evidence>
<proteinExistence type="predicted"/>
<dbReference type="Proteomes" id="UP000765509">
    <property type="component" value="Unassembled WGS sequence"/>
</dbReference>
<dbReference type="EMBL" id="AVOT02003196">
    <property type="protein sequence ID" value="MBW0472769.1"/>
    <property type="molecule type" value="Genomic_DNA"/>
</dbReference>